<reference evidence="1 2" key="1">
    <citation type="submission" date="2021-03" db="EMBL/GenBank/DDBJ databases">
        <title>Genomic Encyclopedia of Type Strains, Phase IV (KMG-IV): sequencing the most valuable type-strain genomes for metagenomic binning, comparative biology and taxonomic classification.</title>
        <authorList>
            <person name="Goeker M."/>
        </authorList>
    </citation>
    <scope>NUCLEOTIDE SEQUENCE [LARGE SCALE GENOMIC DNA]</scope>
    <source>
        <strain evidence="1 2">DSM 24738</strain>
    </source>
</reference>
<evidence type="ECO:0000313" key="1">
    <source>
        <dbReference type="EMBL" id="MBP1930610.1"/>
    </source>
</evidence>
<protein>
    <submittedName>
        <fullName evidence="1">Uncharacterized protein</fullName>
    </submittedName>
</protein>
<keyword evidence="2" id="KW-1185">Reference proteome</keyword>
<organism evidence="1 2">
    <name type="scientific">Ammoniphilus resinae</name>
    <dbReference type="NCBI Taxonomy" id="861532"/>
    <lineage>
        <taxon>Bacteria</taxon>
        <taxon>Bacillati</taxon>
        <taxon>Bacillota</taxon>
        <taxon>Bacilli</taxon>
        <taxon>Bacillales</taxon>
        <taxon>Paenibacillaceae</taxon>
        <taxon>Aneurinibacillus group</taxon>
        <taxon>Ammoniphilus</taxon>
    </lineage>
</organism>
<evidence type="ECO:0000313" key="2">
    <source>
        <dbReference type="Proteomes" id="UP001519343"/>
    </source>
</evidence>
<name>A0ABS4GL29_9BACL</name>
<dbReference type="EMBL" id="JAGGKT010000001">
    <property type="protein sequence ID" value="MBP1930610.1"/>
    <property type="molecule type" value="Genomic_DNA"/>
</dbReference>
<comment type="caution">
    <text evidence="1">The sequence shown here is derived from an EMBL/GenBank/DDBJ whole genome shotgun (WGS) entry which is preliminary data.</text>
</comment>
<proteinExistence type="predicted"/>
<dbReference type="Proteomes" id="UP001519343">
    <property type="component" value="Unassembled WGS sequence"/>
</dbReference>
<accession>A0ABS4GL29</accession>
<dbReference type="RefSeq" id="WP_209808690.1">
    <property type="nucleotide sequence ID" value="NZ_JAGGKT010000001.1"/>
</dbReference>
<gene>
    <name evidence="1" type="ORF">J2Z37_000597</name>
</gene>
<sequence>MLKSLFKKVFSSPAKSEEEGGVTATLEDLTSEKDCAQVTLKKDWIESLDVKEIEAAIEKLEEKGVHRTLPKIRIRLEPDIHEQEHLISVRNYLDYCEQEVVDLTLFIDKTDEITMEIYRNYLLPESIDHRDAFVRERCLMIYEACVDRELDPREEMEKYLFSLNFPYDEQFFVQFEAWRSQILTMHQAEGENQSFESHVDLPQSGRCDSSPTMIEISKEEIENENIAQLEQYLKRALETPEKAKSQKGDLLFSFYGYAKDEDLVKLMNRKEIKEWASLLLEKHPYIVYFLNDEEYPMTRFLTSLVVTTEEEDHAIYYNEMELSDFRSFVSNALVELAQWLGEDLEEVQQKFNKNFE</sequence>